<protein>
    <submittedName>
        <fullName evidence="1">Uncharacterized protein</fullName>
    </submittedName>
</protein>
<sequence>DRADEAVAAVAVSPRPSPAALAATGSVRILTGAPATAKLPGGRVFD</sequence>
<gene>
    <name evidence="1" type="ORF">LCGC14_2900980</name>
</gene>
<accession>A0A0F8YGA1</accession>
<name>A0A0F8YGA1_9ZZZZ</name>
<dbReference type="EMBL" id="LAZR01057113">
    <property type="protein sequence ID" value="KKK72725.1"/>
    <property type="molecule type" value="Genomic_DNA"/>
</dbReference>
<evidence type="ECO:0000313" key="1">
    <source>
        <dbReference type="EMBL" id="KKK72725.1"/>
    </source>
</evidence>
<proteinExistence type="predicted"/>
<dbReference type="AlphaFoldDB" id="A0A0F8YGA1"/>
<comment type="caution">
    <text evidence="1">The sequence shown here is derived from an EMBL/GenBank/DDBJ whole genome shotgun (WGS) entry which is preliminary data.</text>
</comment>
<organism evidence="1">
    <name type="scientific">marine sediment metagenome</name>
    <dbReference type="NCBI Taxonomy" id="412755"/>
    <lineage>
        <taxon>unclassified sequences</taxon>
        <taxon>metagenomes</taxon>
        <taxon>ecological metagenomes</taxon>
    </lineage>
</organism>
<reference evidence="1" key="1">
    <citation type="journal article" date="2015" name="Nature">
        <title>Complex archaea that bridge the gap between prokaryotes and eukaryotes.</title>
        <authorList>
            <person name="Spang A."/>
            <person name="Saw J.H."/>
            <person name="Jorgensen S.L."/>
            <person name="Zaremba-Niedzwiedzka K."/>
            <person name="Martijn J."/>
            <person name="Lind A.E."/>
            <person name="van Eijk R."/>
            <person name="Schleper C."/>
            <person name="Guy L."/>
            <person name="Ettema T.J."/>
        </authorList>
    </citation>
    <scope>NUCLEOTIDE SEQUENCE</scope>
</reference>
<feature type="non-terminal residue" evidence="1">
    <location>
        <position position="1"/>
    </location>
</feature>